<dbReference type="InterPro" id="IPR002878">
    <property type="entry name" value="ChsH2_C"/>
</dbReference>
<evidence type="ECO:0000259" key="1">
    <source>
        <dbReference type="Pfam" id="PF01796"/>
    </source>
</evidence>
<keyword evidence="4" id="KW-1185">Reference proteome</keyword>
<feature type="domain" description="ChsH2 rubredoxin-like zinc ribbon" evidence="2">
    <location>
        <begin position="19"/>
        <end position="50"/>
    </location>
</feature>
<dbReference type="PANTHER" id="PTHR34075">
    <property type="entry name" value="BLR3430 PROTEIN"/>
    <property type="match status" value="1"/>
</dbReference>
<protein>
    <submittedName>
        <fullName evidence="3">Predicted nucleic-acid-binding protein containing a Zn-ribbon</fullName>
    </submittedName>
</protein>
<dbReference type="InterPro" id="IPR052513">
    <property type="entry name" value="Thioester_dehydratase-like"/>
</dbReference>
<dbReference type="Pfam" id="PF01796">
    <property type="entry name" value="OB_ChsH2_C"/>
    <property type="match status" value="1"/>
</dbReference>
<reference evidence="3 4" key="1">
    <citation type="submission" date="2016-04" db="EMBL/GenBank/DDBJ databases">
        <authorList>
            <consortium name="Pathogen Informatics"/>
        </authorList>
    </citation>
    <scope>NUCLEOTIDE SEQUENCE [LARGE SCALE GENOMIC DNA]</scope>
    <source>
        <strain evidence="3 4">H050680373</strain>
    </source>
</reference>
<dbReference type="SUPFAM" id="SSF50249">
    <property type="entry name" value="Nucleic acid-binding proteins"/>
    <property type="match status" value="1"/>
</dbReference>
<dbReference type="PANTHER" id="PTHR34075:SF5">
    <property type="entry name" value="BLR3430 PROTEIN"/>
    <property type="match status" value="1"/>
</dbReference>
<dbReference type="Pfam" id="PF12172">
    <property type="entry name" value="zf-ChsH2"/>
    <property type="match status" value="1"/>
</dbReference>
<dbReference type="Gene3D" id="6.10.30.10">
    <property type="match status" value="1"/>
</dbReference>
<organism evidence="3 4">
    <name type="scientific">Bordetella ansorpii</name>
    <dbReference type="NCBI Taxonomy" id="288768"/>
    <lineage>
        <taxon>Bacteria</taxon>
        <taxon>Pseudomonadati</taxon>
        <taxon>Pseudomonadota</taxon>
        <taxon>Betaproteobacteria</taxon>
        <taxon>Burkholderiales</taxon>
        <taxon>Alcaligenaceae</taxon>
        <taxon>Bordetella</taxon>
    </lineage>
</organism>
<proteinExistence type="predicted"/>
<gene>
    <name evidence="3" type="ORF">SAMEA3906486_00621</name>
</gene>
<dbReference type="STRING" id="288768.SAMEA3906486_00621"/>
<dbReference type="InterPro" id="IPR022002">
    <property type="entry name" value="ChsH2_Znr"/>
</dbReference>
<dbReference type="OrthoDB" id="5514845at2"/>
<dbReference type="InterPro" id="IPR012340">
    <property type="entry name" value="NA-bd_OB-fold"/>
</dbReference>
<dbReference type="Proteomes" id="UP000076848">
    <property type="component" value="Unassembled WGS sequence"/>
</dbReference>
<evidence type="ECO:0000313" key="4">
    <source>
        <dbReference type="Proteomes" id="UP000076848"/>
    </source>
</evidence>
<dbReference type="AlphaFoldDB" id="A0A157S663"/>
<sequence>MSHAESRAPVGVEQQYFAFLAQGQWRVPRCTLCGLTVFYPRQICPACSHDQFDWITPSGRGVVHATTTVRRPPKAGGDSNVSLIDLEEGFRMMSRVEHTAPGEVRIGDQVVARVQDVDGVALVVFDLHAKETAQ</sequence>
<accession>A0A157S663</accession>
<evidence type="ECO:0000313" key="3">
    <source>
        <dbReference type="EMBL" id="SAI65869.1"/>
    </source>
</evidence>
<dbReference type="EMBL" id="FKIF01000001">
    <property type="protein sequence ID" value="SAI65869.1"/>
    <property type="molecule type" value="Genomic_DNA"/>
</dbReference>
<feature type="domain" description="ChsH2 C-terminal OB-fold" evidence="1">
    <location>
        <begin position="54"/>
        <end position="114"/>
    </location>
</feature>
<dbReference type="RefSeq" id="WP_066123341.1">
    <property type="nucleotide sequence ID" value="NZ_FKIF01000001.1"/>
</dbReference>
<name>A0A157S663_9BORD</name>
<evidence type="ECO:0000259" key="2">
    <source>
        <dbReference type="Pfam" id="PF12172"/>
    </source>
</evidence>